<dbReference type="GeneID" id="27898102"/>
<dbReference type="HOGENOM" id="CLU_025896_0_0_1"/>
<dbReference type="RefSeq" id="XP_016756013.1">
    <property type="nucleotide sequence ID" value="XM_016900965.1"/>
</dbReference>
<dbReference type="AlphaFoldDB" id="M3CUQ0"/>
<dbReference type="EMBL" id="KB456289">
    <property type="protein sequence ID" value="EMF07892.1"/>
    <property type="molecule type" value="Genomic_DNA"/>
</dbReference>
<evidence type="ECO:0008006" key="4">
    <source>
        <dbReference type="Google" id="ProtNLM"/>
    </source>
</evidence>
<dbReference type="OMA" id="RTHIQST"/>
<sequence length="349" mass="40015">MSFKRIYQKDLNEILFGVWDEGVNHNVPLARVLVFGETTAIYQQTFERLSRTLDSATGKPLRFRHIHQEGISAVMMDMSSKQASGLGRFLEVLAPQMDWRTHIQSTVIYCSVHFTRSIHRAVGKDYSPVIEKMQSLRSVTSQVAYTQVIADLMKHEKAEIRNWAKNKASPIIRPGINHVWSTMPLSTYRSIRGHSNSIESIGMQSYRAGQRMDLLPAIFSAAIIDQRIHTSRIIQFQTGILNRSRNDGPVALWRKRTFTQQENDPDDFINTPATEPSSSAAVDRLDSSPIKQSQRTLSTPSRKDAEKALELEERKLALEEKRERVRLMRLQNEQMERYLEESSRGSIAR</sequence>
<proteinExistence type="predicted"/>
<reference evidence="2 3" key="1">
    <citation type="journal article" date="2012" name="PLoS Pathog.">
        <title>Diverse lifestyles and strategies of plant pathogenesis encoded in the genomes of eighteen Dothideomycetes fungi.</title>
        <authorList>
            <person name="Ohm R.A."/>
            <person name="Feau N."/>
            <person name="Henrissat B."/>
            <person name="Schoch C.L."/>
            <person name="Horwitz B.A."/>
            <person name="Barry K.W."/>
            <person name="Condon B.J."/>
            <person name="Copeland A.C."/>
            <person name="Dhillon B."/>
            <person name="Glaser F."/>
            <person name="Hesse C.N."/>
            <person name="Kosti I."/>
            <person name="LaButti K."/>
            <person name="Lindquist E.A."/>
            <person name="Lucas S."/>
            <person name="Salamov A.A."/>
            <person name="Bradshaw R.E."/>
            <person name="Ciuffetti L."/>
            <person name="Hamelin R.C."/>
            <person name="Kema G.H.J."/>
            <person name="Lawrence C."/>
            <person name="Scott J.A."/>
            <person name="Spatafora J.W."/>
            <person name="Turgeon B.G."/>
            <person name="de Wit P.J.G.M."/>
            <person name="Zhong S."/>
            <person name="Goodwin S.B."/>
            <person name="Grigoriev I.V."/>
        </authorList>
    </citation>
    <scope>NUCLEOTIDE SEQUENCE [LARGE SCALE GENOMIC DNA]</scope>
    <source>
        <strain evidence="2 3">SO2202</strain>
    </source>
</reference>
<organism evidence="2 3">
    <name type="scientific">Sphaerulina musiva (strain SO2202)</name>
    <name type="common">Poplar stem canker fungus</name>
    <name type="synonym">Septoria musiva</name>
    <dbReference type="NCBI Taxonomy" id="692275"/>
    <lineage>
        <taxon>Eukaryota</taxon>
        <taxon>Fungi</taxon>
        <taxon>Dikarya</taxon>
        <taxon>Ascomycota</taxon>
        <taxon>Pezizomycotina</taxon>
        <taxon>Dothideomycetes</taxon>
        <taxon>Dothideomycetidae</taxon>
        <taxon>Mycosphaerellales</taxon>
        <taxon>Mycosphaerellaceae</taxon>
        <taxon>Sphaerulina</taxon>
    </lineage>
</organism>
<protein>
    <recommendedName>
        <fullName evidence="4">MULE transposase domain-containing protein</fullName>
    </recommendedName>
</protein>
<keyword evidence="3" id="KW-1185">Reference proteome</keyword>
<name>M3CUQ0_SPHMS</name>
<feature type="region of interest" description="Disordered" evidence="1">
    <location>
        <begin position="261"/>
        <end position="306"/>
    </location>
</feature>
<dbReference type="OrthoDB" id="3793118at2759"/>
<accession>M3CUQ0</accession>
<dbReference type="eggNOG" id="ENOG502S31A">
    <property type="taxonomic scope" value="Eukaryota"/>
</dbReference>
<feature type="compositionally biased region" description="Polar residues" evidence="1">
    <location>
        <begin position="271"/>
        <end position="280"/>
    </location>
</feature>
<evidence type="ECO:0000313" key="2">
    <source>
        <dbReference type="EMBL" id="EMF07892.1"/>
    </source>
</evidence>
<dbReference type="Proteomes" id="UP000016931">
    <property type="component" value="Unassembled WGS sequence"/>
</dbReference>
<feature type="compositionally biased region" description="Polar residues" evidence="1">
    <location>
        <begin position="289"/>
        <end position="300"/>
    </location>
</feature>
<gene>
    <name evidence="2" type="ORF">SEPMUDRAFT_112259</name>
</gene>
<evidence type="ECO:0000313" key="3">
    <source>
        <dbReference type="Proteomes" id="UP000016931"/>
    </source>
</evidence>
<evidence type="ECO:0000256" key="1">
    <source>
        <dbReference type="SAM" id="MobiDB-lite"/>
    </source>
</evidence>